<keyword evidence="6" id="KW-1185">Reference proteome</keyword>
<dbReference type="PANTHER" id="PTHR44757">
    <property type="entry name" value="DIGUANYLATE CYCLASE DGCP"/>
    <property type="match status" value="1"/>
</dbReference>
<feature type="transmembrane region" description="Helical" evidence="1">
    <location>
        <begin position="107"/>
        <end position="125"/>
    </location>
</feature>
<dbReference type="Pfam" id="PF00990">
    <property type="entry name" value="GGDEF"/>
    <property type="match status" value="1"/>
</dbReference>
<dbReference type="NCBIfam" id="TIGR00254">
    <property type="entry name" value="GGDEF"/>
    <property type="match status" value="1"/>
</dbReference>
<dbReference type="RefSeq" id="WP_117395171.1">
    <property type="nucleotide sequence ID" value="NZ_CP021330.1"/>
</dbReference>
<feature type="transmembrane region" description="Helical" evidence="1">
    <location>
        <begin position="145"/>
        <end position="164"/>
    </location>
</feature>
<dbReference type="CDD" id="cd01949">
    <property type="entry name" value="GGDEF"/>
    <property type="match status" value="1"/>
</dbReference>
<dbReference type="Gene3D" id="3.20.20.450">
    <property type="entry name" value="EAL domain"/>
    <property type="match status" value="1"/>
</dbReference>
<dbReference type="Gene3D" id="3.30.450.20">
    <property type="entry name" value="PAS domain"/>
    <property type="match status" value="1"/>
</dbReference>
<dbReference type="InterPro" id="IPR052155">
    <property type="entry name" value="Biofilm_reg_signaling"/>
</dbReference>
<dbReference type="InterPro" id="IPR005330">
    <property type="entry name" value="MHYT_dom"/>
</dbReference>
<dbReference type="InterPro" id="IPR000014">
    <property type="entry name" value="PAS"/>
</dbReference>
<dbReference type="InterPro" id="IPR029787">
    <property type="entry name" value="Nucleotide_cyclase"/>
</dbReference>
<dbReference type="PANTHER" id="PTHR44757:SF2">
    <property type="entry name" value="BIOFILM ARCHITECTURE MAINTENANCE PROTEIN MBAA"/>
    <property type="match status" value="1"/>
</dbReference>
<dbReference type="GO" id="GO:0016020">
    <property type="term" value="C:membrane"/>
    <property type="evidence" value="ECO:0007669"/>
    <property type="project" value="UniProtKB-UniRule"/>
</dbReference>
<dbReference type="SMART" id="SM00267">
    <property type="entry name" value="GGDEF"/>
    <property type="match status" value="1"/>
</dbReference>
<dbReference type="EMBL" id="CP021330">
    <property type="protein sequence ID" value="AVX03565.1"/>
    <property type="molecule type" value="Genomic_DNA"/>
</dbReference>
<feature type="transmembrane region" description="Helical" evidence="1">
    <location>
        <begin position="14"/>
        <end position="35"/>
    </location>
</feature>
<evidence type="ECO:0000313" key="6">
    <source>
        <dbReference type="Proteomes" id="UP000258927"/>
    </source>
</evidence>
<reference evidence="5 6" key="1">
    <citation type="submission" date="2017-05" db="EMBL/GenBank/DDBJ databases">
        <title>Genome Analysis of Maritalea myrionectae HL2708#5.</title>
        <authorList>
            <consortium name="Cotde Inc.-PKNU"/>
            <person name="Jang D."/>
            <person name="Oh H.-M."/>
        </authorList>
    </citation>
    <scope>NUCLEOTIDE SEQUENCE [LARGE SCALE GENOMIC DNA]</scope>
    <source>
        <strain evidence="5 6">HL2708#5</strain>
    </source>
</reference>
<dbReference type="CDD" id="cd01948">
    <property type="entry name" value="EAL"/>
    <property type="match status" value="1"/>
</dbReference>
<evidence type="ECO:0000259" key="2">
    <source>
        <dbReference type="PROSITE" id="PS50883"/>
    </source>
</evidence>
<proteinExistence type="predicted"/>
<name>A0A2R4MCA3_9HYPH</name>
<organism evidence="5 6">
    <name type="scientific">Maritalea myrionectae</name>
    <dbReference type="NCBI Taxonomy" id="454601"/>
    <lineage>
        <taxon>Bacteria</taxon>
        <taxon>Pseudomonadati</taxon>
        <taxon>Pseudomonadota</taxon>
        <taxon>Alphaproteobacteria</taxon>
        <taxon>Hyphomicrobiales</taxon>
        <taxon>Devosiaceae</taxon>
        <taxon>Maritalea</taxon>
    </lineage>
</organism>
<evidence type="ECO:0000313" key="5">
    <source>
        <dbReference type="EMBL" id="AVX03565.1"/>
    </source>
</evidence>
<keyword evidence="1" id="KW-1133">Transmembrane helix</keyword>
<dbReference type="SMART" id="SM00052">
    <property type="entry name" value="EAL"/>
    <property type="match status" value="1"/>
</dbReference>
<dbReference type="Pfam" id="PF00563">
    <property type="entry name" value="EAL"/>
    <property type="match status" value="1"/>
</dbReference>
<feature type="transmembrane region" description="Helical" evidence="1">
    <location>
        <begin position="176"/>
        <end position="195"/>
    </location>
</feature>
<evidence type="ECO:0000256" key="1">
    <source>
        <dbReference type="PROSITE-ProRule" id="PRU00244"/>
    </source>
</evidence>
<dbReference type="InterPro" id="IPR035965">
    <property type="entry name" value="PAS-like_dom_sf"/>
</dbReference>
<feature type="transmembrane region" description="Helical" evidence="1">
    <location>
        <begin position="215"/>
        <end position="237"/>
    </location>
</feature>
<dbReference type="PROSITE" id="PS50924">
    <property type="entry name" value="MHYT"/>
    <property type="match status" value="1"/>
</dbReference>
<dbReference type="InterPro" id="IPR035919">
    <property type="entry name" value="EAL_sf"/>
</dbReference>
<dbReference type="InterPro" id="IPR043128">
    <property type="entry name" value="Rev_trsase/Diguanyl_cyclase"/>
</dbReference>
<dbReference type="PROSITE" id="PS50883">
    <property type="entry name" value="EAL"/>
    <property type="match status" value="1"/>
</dbReference>
<gene>
    <name evidence="5" type="ORF">MXMO3_01034</name>
</gene>
<keyword evidence="1" id="KW-0812">Transmembrane</keyword>
<keyword evidence="1" id="KW-0472">Membrane</keyword>
<dbReference type="InterPro" id="IPR000160">
    <property type="entry name" value="GGDEF_dom"/>
</dbReference>
<dbReference type="SUPFAM" id="SSF55785">
    <property type="entry name" value="PYP-like sensor domain (PAS domain)"/>
    <property type="match status" value="1"/>
</dbReference>
<dbReference type="InterPro" id="IPR001633">
    <property type="entry name" value="EAL_dom"/>
</dbReference>
<evidence type="ECO:0000259" key="4">
    <source>
        <dbReference type="PROSITE" id="PS50924"/>
    </source>
</evidence>
<dbReference type="NCBIfam" id="TIGR00229">
    <property type="entry name" value="sensory_box"/>
    <property type="match status" value="1"/>
</dbReference>
<accession>A0A2R4MCA3</accession>
<dbReference type="PROSITE" id="PS50887">
    <property type="entry name" value="GGDEF"/>
    <property type="match status" value="1"/>
</dbReference>
<feature type="transmembrane region" description="Helical" evidence="1">
    <location>
        <begin position="78"/>
        <end position="100"/>
    </location>
</feature>
<feature type="domain" description="GGDEF" evidence="3">
    <location>
        <begin position="388"/>
        <end position="520"/>
    </location>
</feature>
<dbReference type="KEGG" id="mmyr:MXMO3_01034"/>
<evidence type="ECO:0000259" key="3">
    <source>
        <dbReference type="PROSITE" id="PS50887"/>
    </source>
</evidence>
<feature type="domain" description="MHYT" evidence="4">
    <location>
        <begin position="12"/>
        <end position="198"/>
    </location>
</feature>
<dbReference type="SUPFAM" id="SSF141868">
    <property type="entry name" value="EAL domain-like"/>
    <property type="match status" value="1"/>
</dbReference>
<feature type="transmembrane region" description="Helical" evidence="1">
    <location>
        <begin position="47"/>
        <end position="72"/>
    </location>
</feature>
<protein>
    <submittedName>
        <fullName evidence="5">Cyclic-guanylate-specific phosphodiesterase</fullName>
    </submittedName>
</protein>
<dbReference type="STRING" id="1122213.GCA_000423365_01762"/>
<dbReference type="Gene3D" id="3.30.70.270">
    <property type="match status" value="1"/>
</dbReference>
<dbReference type="AlphaFoldDB" id="A0A2R4MCA3"/>
<sequence length="786" mass="85503">MLRVINCIAFAHDFALVALAAVICAVGAAVSVHLLKKVFVTASTARFAWGFIGAIAAGSTIWCTHYVAMLAFEPGVPVAYDFGPTLLSLFVAIVGCVAAYGIAGERFAYAAPVGGVVFGLAISAMHYTGMTAFSTRAVMAWNMNYVVASVVLAVLLGVLAFYLTQRMRGIRRIVEGAGVMVLAIVSLHFTGMAALEITPLAASATEVTTAEARDMIAIAVAGVCLLVLGTGAVAYFLDNQVRAFATLRFRHLAESAVDGMAVVRGNQILGANSEFARMVKMSKADIVGKSAETFIDQVGQYQEGKLSAADLKRADGTCLPVELAVQTEQVSDDGQPLTILALRDISQRLAQEEKISFLAQYDSLTGLRNRASFLENTQSILEWAGKESCYAVIAIDLDRFKEINDMYGHAAGDKVLVKTGQRLKETLAAHQFAARIGGDEFVVFSEIEHQDDAIHLAERLERELGQNIEHEGVVLKSPASFGVALYPEDGRQINTLLNNADLAMYRAKTSDDQQICLYDKGMDDSIRKRRQLVDELRLGIQTDQLVLHYQVQMNVPDETVAGYEALVRWHHPEKGLMPPMTFIPLAEQTGLIGMLGEWVLRKACEEAAGWPSKLPVSVNLSPAQLTAPNFAEQVQDILLESGLPPERLELEVTESSFISDQKKAIAVLQKLKDMGIAISVDDFGTGYSSLAMLRAFPFDKIKLDKSLIDDIDNNQRSKGVFRAVLSLGDALSVPILAEGVENKEQLSFLLEHGCHLVQGFYYGKPQRYEMLSPQKETPVKVVGIKG</sequence>
<dbReference type="SUPFAM" id="SSF55073">
    <property type="entry name" value="Nucleotide cyclase"/>
    <property type="match status" value="1"/>
</dbReference>
<dbReference type="Proteomes" id="UP000258927">
    <property type="component" value="Chromosome"/>
</dbReference>
<dbReference type="Pfam" id="PF03707">
    <property type="entry name" value="MHYT"/>
    <property type="match status" value="2"/>
</dbReference>
<feature type="domain" description="EAL" evidence="2">
    <location>
        <begin position="529"/>
        <end position="779"/>
    </location>
</feature>